<evidence type="ECO:0000313" key="1">
    <source>
        <dbReference type="EMBL" id="MBB4939087.1"/>
    </source>
</evidence>
<name>A0A7W7W971_9ACTN</name>
<comment type="caution">
    <text evidence="1">The sequence shown here is derived from an EMBL/GenBank/DDBJ whole genome shotgun (WGS) entry which is preliminary data.</text>
</comment>
<evidence type="ECO:0000313" key="2">
    <source>
        <dbReference type="Proteomes" id="UP000534286"/>
    </source>
</evidence>
<proteinExistence type="predicted"/>
<dbReference type="Proteomes" id="UP000534286">
    <property type="component" value="Unassembled WGS sequence"/>
</dbReference>
<dbReference type="EMBL" id="JACHJU010000001">
    <property type="protein sequence ID" value="MBB4939087.1"/>
    <property type="molecule type" value="Genomic_DNA"/>
</dbReference>
<reference evidence="1 2" key="1">
    <citation type="submission" date="2020-08" db="EMBL/GenBank/DDBJ databases">
        <title>Sequencing the genomes of 1000 actinobacteria strains.</title>
        <authorList>
            <person name="Klenk H.-P."/>
        </authorList>
    </citation>
    <scope>NUCLEOTIDE SEQUENCE [LARGE SCALE GENOMIC DNA]</scope>
    <source>
        <strain evidence="1 2">DSM 43023</strain>
    </source>
</reference>
<dbReference type="AlphaFoldDB" id="A0A7W7W971"/>
<gene>
    <name evidence="1" type="ORF">FHR32_003392</name>
</gene>
<accession>A0A7W7W971</accession>
<organism evidence="1 2">
    <name type="scientific">Streptosporangium album</name>
    <dbReference type="NCBI Taxonomy" id="47479"/>
    <lineage>
        <taxon>Bacteria</taxon>
        <taxon>Bacillati</taxon>
        <taxon>Actinomycetota</taxon>
        <taxon>Actinomycetes</taxon>
        <taxon>Streptosporangiales</taxon>
        <taxon>Streptosporangiaceae</taxon>
        <taxon>Streptosporangium</taxon>
    </lineage>
</organism>
<keyword evidence="2" id="KW-1185">Reference proteome</keyword>
<dbReference type="RefSeq" id="WP_184755159.1">
    <property type="nucleotide sequence ID" value="NZ_JACHJU010000001.1"/>
</dbReference>
<protein>
    <submittedName>
        <fullName evidence="1">Uncharacterized protein</fullName>
    </submittedName>
</protein>
<sequence>MPQPVATAVTSAIPPTNRNLGMLETLNVKSAYLPVFGANREEVLAVVVQPLHRVT</sequence>